<name>A0ACC1SVU2_9HYPO</name>
<protein>
    <submittedName>
        <fullName evidence="1">Uncharacterized protein</fullName>
    </submittedName>
</protein>
<proteinExistence type="predicted"/>
<comment type="caution">
    <text evidence="1">The sequence shown here is derived from an EMBL/GenBank/DDBJ whole genome shotgun (WGS) entry which is preliminary data.</text>
</comment>
<dbReference type="Proteomes" id="UP001148629">
    <property type="component" value="Unassembled WGS sequence"/>
</dbReference>
<gene>
    <name evidence="1" type="ORF">NM208_g1457</name>
</gene>
<keyword evidence="2" id="KW-1185">Reference proteome</keyword>
<organism evidence="1 2">
    <name type="scientific">Fusarium decemcellulare</name>
    <dbReference type="NCBI Taxonomy" id="57161"/>
    <lineage>
        <taxon>Eukaryota</taxon>
        <taxon>Fungi</taxon>
        <taxon>Dikarya</taxon>
        <taxon>Ascomycota</taxon>
        <taxon>Pezizomycotina</taxon>
        <taxon>Sordariomycetes</taxon>
        <taxon>Hypocreomycetidae</taxon>
        <taxon>Hypocreales</taxon>
        <taxon>Nectriaceae</taxon>
        <taxon>Fusarium</taxon>
        <taxon>Fusarium decemcellulare species complex</taxon>
    </lineage>
</organism>
<evidence type="ECO:0000313" key="2">
    <source>
        <dbReference type="Proteomes" id="UP001148629"/>
    </source>
</evidence>
<dbReference type="EMBL" id="JANRMS010000075">
    <property type="protein sequence ID" value="KAJ3547562.1"/>
    <property type="molecule type" value="Genomic_DNA"/>
</dbReference>
<accession>A0ACC1SVU2</accession>
<evidence type="ECO:0000313" key="1">
    <source>
        <dbReference type="EMBL" id="KAJ3547562.1"/>
    </source>
</evidence>
<reference evidence="1" key="1">
    <citation type="submission" date="2022-08" db="EMBL/GenBank/DDBJ databases">
        <title>Genome Sequence of Fusarium decemcellulare.</title>
        <authorList>
            <person name="Buettner E."/>
        </authorList>
    </citation>
    <scope>NUCLEOTIDE SEQUENCE</scope>
    <source>
        <strain evidence="1">Babe19</strain>
    </source>
</reference>
<sequence length="276" mass="30979">MLRTSDGGRTDDGALTGPDAFVVACFLAVALYNFMELNFSILTTFKRRGGLYFWSFVAATWGIPPYSIGFLLKNFRPATNGYVYVTLIVVGWWPMVTGQSLVLFSRLHLLVRKPAVLRGVLIMIIVDALVCQVPTAVLVYGANSSNPDPFVKPYSIYEKLQVTVFFFQEMIISGLYIFETVKFMRATAIAGREGHRDLMRHLIGVSVLVVILDITILAFEYANLYSLQTSYKALAYSIKLKLEFSILNRLVVITQDRRGSSCAGLQSDRRQQSARQ</sequence>